<evidence type="ECO:0000313" key="8">
    <source>
        <dbReference type="Proteomes" id="UP001161422"/>
    </source>
</evidence>
<evidence type="ECO:0000256" key="1">
    <source>
        <dbReference type="ARBA" id="ARBA00022490"/>
    </source>
</evidence>
<dbReference type="PANTHER" id="PTHR38101:SF1">
    <property type="entry name" value="UPF0307 PROTEIN YJGA"/>
    <property type="match status" value="1"/>
</dbReference>
<dbReference type="GO" id="GO:0005829">
    <property type="term" value="C:cytosol"/>
    <property type="evidence" value="ECO:0007669"/>
    <property type="project" value="TreeGrafter"/>
</dbReference>
<accession>A0AA37RUX7</accession>
<organism evidence="7 8">
    <name type="scientific">Paraferrimonas sedimenticola</name>
    <dbReference type="NCBI Taxonomy" id="375674"/>
    <lineage>
        <taxon>Bacteria</taxon>
        <taxon>Pseudomonadati</taxon>
        <taxon>Pseudomonadota</taxon>
        <taxon>Gammaproteobacteria</taxon>
        <taxon>Alteromonadales</taxon>
        <taxon>Ferrimonadaceae</taxon>
        <taxon>Paraferrimonas</taxon>
    </lineage>
</organism>
<reference evidence="7" key="2">
    <citation type="submission" date="2023-01" db="EMBL/GenBank/DDBJ databases">
        <title>Draft genome sequence of Paraferrimonas sedimenticola strain NBRC 101628.</title>
        <authorList>
            <person name="Sun Q."/>
            <person name="Mori K."/>
        </authorList>
    </citation>
    <scope>NUCLEOTIDE SEQUENCE</scope>
    <source>
        <strain evidence="7">NBRC 101628</strain>
    </source>
</reference>
<dbReference type="PANTHER" id="PTHR38101">
    <property type="entry name" value="UPF0307 PROTEIN YJGA"/>
    <property type="match status" value="1"/>
</dbReference>
<dbReference type="PIRSF" id="PIRSF016183">
    <property type="entry name" value="UCP016183"/>
    <property type="match status" value="1"/>
</dbReference>
<feature type="region of interest" description="Disordered" evidence="6">
    <location>
        <begin position="1"/>
        <end position="24"/>
    </location>
</feature>
<evidence type="ECO:0000256" key="5">
    <source>
        <dbReference type="HAMAP-Rule" id="MF_00765"/>
    </source>
</evidence>
<evidence type="ECO:0000256" key="2">
    <source>
        <dbReference type="ARBA" id="ARBA00022517"/>
    </source>
</evidence>
<evidence type="ECO:0000256" key="4">
    <source>
        <dbReference type="ARBA" id="ARBA00022884"/>
    </source>
</evidence>
<keyword evidence="8" id="KW-1185">Reference proteome</keyword>
<name>A0AA37RUX7_9GAMM</name>
<comment type="caution">
    <text evidence="7">The sequence shown here is derived from an EMBL/GenBank/DDBJ whole genome shotgun (WGS) entry which is preliminary data.</text>
</comment>
<dbReference type="SUPFAM" id="SSF158710">
    <property type="entry name" value="PSPTO4464-like"/>
    <property type="match status" value="1"/>
</dbReference>
<dbReference type="CDD" id="cd16331">
    <property type="entry name" value="YjgA-like"/>
    <property type="match status" value="1"/>
</dbReference>
<keyword evidence="1 5" id="KW-0963">Cytoplasm</keyword>
<proteinExistence type="inferred from homology"/>
<keyword evidence="4 5" id="KW-0694">RNA-binding</keyword>
<gene>
    <name evidence="5" type="primary">darP</name>
    <name evidence="7" type="ORF">GCM10007895_11450</name>
</gene>
<dbReference type="GO" id="GO:0043022">
    <property type="term" value="F:ribosome binding"/>
    <property type="evidence" value="ECO:0007669"/>
    <property type="project" value="UniProtKB-UniRule"/>
</dbReference>
<keyword evidence="2 5" id="KW-0690">Ribosome biogenesis</keyword>
<dbReference type="GO" id="GO:0019843">
    <property type="term" value="F:rRNA binding"/>
    <property type="evidence" value="ECO:0007669"/>
    <property type="project" value="UniProtKB-UniRule"/>
</dbReference>
<dbReference type="NCBIfam" id="NF003593">
    <property type="entry name" value="PRK05255.1-1"/>
    <property type="match status" value="1"/>
</dbReference>
<evidence type="ECO:0000313" key="7">
    <source>
        <dbReference type="EMBL" id="GLP95839.1"/>
    </source>
</evidence>
<dbReference type="RefSeq" id="WP_095506407.1">
    <property type="nucleotide sequence ID" value="NZ_BSNC01000003.1"/>
</dbReference>
<dbReference type="Proteomes" id="UP001161422">
    <property type="component" value="Unassembled WGS sequence"/>
</dbReference>
<feature type="compositionally biased region" description="Low complexity" evidence="6">
    <location>
        <begin position="10"/>
        <end position="23"/>
    </location>
</feature>
<dbReference type="InterPro" id="IPR023153">
    <property type="entry name" value="DarP_sf"/>
</dbReference>
<sequence length="183" mass="21034">MNSKTKNRAQSQSFDNSQDQDVDFVSKSELKRASEALQKLGLKLVNLPAAKLAKVPVPDELMDAIELAHRLEKKHEAKRRHMQYIGKLMRNIDVEPIEQAMFELENEHNLANARFHALEQQRDAIVKDGNSAIEALMAEHPDLDRQRLRNWARQASKEAAANKPPKASREIFKYLREQLLDSE</sequence>
<reference evidence="7" key="1">
    <citation type="journal article" date="2014" name="Int. J. Syst. Evol. Microbiol.">
        <title>Complete genome sequence of Corynebacterium casei LMG S-19264T (=DSM 44701T), isolated from a smear-ripened cheese.</title>
        <authorList>
            <consortium name="US DOE Joint Genome Institute (JGI-PGF)"/>
            <person name="Walter F."/>
            <person name="Albersmeier A."/>
            <person name="Kalinowski J."/>
            <person name="Ruckert C."/>
        </authorList>
    </citation>
    <scope>NUCLEOTIDE SEQUENCE</scope>
    <source>
        <strain evidence="7">NBRC 101628</strain>
    </source>
</reference>
<comment type="function">
    <text evidence="5">Member of a network of 50S ribosomal subunit biogenesis factors which assembles along the 30S-50S interface, preventing incorrect 23S rRNA structures from forming. Promotes peptidyl transferase center (PTC) maturation.</text>
</comment>
<dbReference type="Pfam" id="PF04751">
    <property type="entry name" value="DarP"/>
    <property type="match status" value="1"/>
</dbReference>
<dbReference type="InterPro" id="IPR006839">
    <property type="entry name" value="DarP"/>
</dbReference>
<evidence type="ECO:0000256" key="6">
    <source>
        <dbReference type="SAM" id="MobiDB-lite"/>
    </source>
</evidence>
<dbReference type="AlphaFoldDB" id="A0AA37RUX7"/>
<dbReference type="GO" id="GO:1902626">
    <property type="term" value="P:assembly of large subunit precursor of preribosome"/>
    <property type="evidence" value="ECO:0007669"/>
    <property type="project" value="UniProtKB-UniRule"/>
</dbReference>
<comment type="similarity">
    <text evidence="5">Belongs to the DarP family.</text>
</comment>
<dbReference type="EMBL" id="BSNC01000003">
    <property type="protein sequence ID" value="GLP95839.1"/>
    <property type="molecule type" value="Genomic_DNA"/>
</dbReference>
<dbReference type="Gene3D" id="1.10.60.30">
    <property type="entry name" value="PSPTO4464-like domains"/>
    <property type="match status" value="2"/>
</dbReference>
<comment type="subcellular location">
    <subcellularLocation>
        <location evidence="5">Cytoplasm</location>
    </subcellularLocation>
    <text evidence="5">Associates with late stage pre-50S ribosomal subunits.</text>
</comment>
<evidence type="ECO:0000256" key="3">
    <source>
        <dbReference type="ARBA" id="ARBA00022730"/>
    </source>
</evidence>
<protein>
    <recommendedName>
        <fullName evidence="5">Dual-action ribosomal maturation protein DarP</fullName>
    </recommendedName>
    <alternativeName>
        <fullName evidence="5">Large ribosomal subunit assembly factor DarP</fullName>
    </alternativeName>
</protein>
<dbReference type="HAMAP" id="MF_00765">
    <property type="entry name" value="DarP"/>
    <property type="match status" value="1"/>
</dbReference>
<keyword evidence="3 5" id="KW-0699">rRNA-binding</keyword>